<feature type="non-terminal residue" evidence="1">
    <location>
        <position position="1"/>
    </location>
</feature>
<sequence>GIEVDREFRDLKEQLQKARPIIVLHGPVLSDYIIKPKRKPPTQLFGVPVAELSPDSVMAAMVAFCSANNVTLYEKLLKQDVNGDKTAHVQEFAAAFAAAGQQLSNGQCGLLEELLGPHANDAGFVDFSFLK</sequence>
<name>A0ABY7FDC4_MYAAR</name>
<dbReference type="EMBL" id="CP111022">
    <property type="protein sequence ID" value="WAR18976.1"/>
    <property type="molecule type" value="Genomic_DNA"/>
</dbReference>
<keyword evidence="2" id="KW-1185">Reference proteome</keyword>
<reference evidence="1" key="1">
    <citation type="submission" date="2022-11" db="EMBL/GenBank/DDBJ databases">
        <title>Centuries of genome instability and evolution in soft-shell clam transmissible cancer (bioRxiv).</title>
        <authorList>
            <person name="Hart S.F.M."/>
            <person name="Yonemitsu M.A."/>
            <person name="Giersch R.M."/>
            <person name="Beal B.F."/>
            <person name="Arriagada G."/>
            <person name="Davis B.W."/>
            <person name="Ostrander E.A."/>
            <person name="Goff S.P."/>
            <person name="Metzger M.J."/>
        </authorList>
    </citation>
    <scope>NUCLEOTIDE SEQUENCE</scope>
    <source>
        <strain evidence="1">MELC-2E11</strain>
        <tissue evidence="1">Siphon/mantle</tissue>
    </source>
</reference>
<evidence type="ECO:0008006" key="3">
    <source>
        <dbReference type="Google" id="ProtNLM"/>
    </source>
</evidence>
<protein>
    <recommendedName>
        <fullName evidence="3">EF-hand domain-containing protein</fullName>
    </recommendedName>
</protein>
<organism evidence="1 2">
    <name type="scientific">Mya arenaria</name>
    <name type="common">Soft-shell clam</name>
    <dbReference type="NCBI Taxonomy" id="6604"/>
    <lineage>
        <taxon>Eukaryota</taxon>
        <taxon>Metazoa</taxon>
        <taxon>Spiralia</taxon>
        <taxon>Lophotrochozoa</taxon>
        <taxon>Mollusca</taxon>
        <taxon>Bivalvia</taxon>
        <taxon>Autobranchia</taxon>
        <taxon>Heteroconchia</taxon>
        <taxon>Euheterodonta</taxon>
        <taxon>Imparidentia</taxon>
        <taxon>Neoheterodontei</taxon>
        <taxon>Myida</taxon>
        <taxon>Myoidea</taxon>
        <taxon>Myidae</taxon>
        <taxon>Mya</taxon>
    </lineage>
</organism>
<dbReference type="Proteomes" id="UP001164746">
    <property type="component" value="Chromosome 11"/>
</dbReference>
<proteinExistence type="predicted"/>
<evidence type="ECO:0000313" key="1">
    <source>
        <dbReference type="EMBL" id="WAR18976.1"/>
    </source>
</evidence>
<accession>A0ABY7FDC4</accession>
<gene>
    <name evidence="1" type="ORF">MAR_000814</name>
</gene>
<evidence type="ECO:0000313" key="2">
    <source>
        <dbReference type="Proteomes" id="UP001164746"/>
    </source>
</evidence>